<feature type="transmembrane region" description="Helical" evidence="1">
    <location>
        <begin position="59"/>
        <end position="75"/>
    </location>
</feature>
<evidence type="ECO:0000313" key="3">
    <source>
        <dbReference type="Proteomes" id="UP000183120"/>
    </source>
</evidence>
<reference evidence="2 3" key="1">
    <citation type="journal article" date="2016" name="Environ. Microbiol.">
        <title>Genomic resolution of a cold subsurface aquifer community provides metabolic insights for novel microbes adapted to high CO concentrations.</title>
        <authorList>
            <person name="Probst A.J."/>
            <person name="Castelle C.J."/>
            <person name="Singh A."/>
            <person name="Brown C.T."/>
            <person name="Anantharaman K."/>
            <person name="Sharon I."/>
            <person name="Hug L.A."/>
            <person name="Burstein D."/>
            <person name="Emerson J.B."/>
            <person name="Thomas B.C."/>
            <person name="Banfield J.F."/>
        </authorList>
    </citation>
    <scope>NUCLEOTIDE SEQUENCE [LARGE SCALE GENOMIC DNA]</scope>
    <source>
        <strain evidence="2">CG1_02_37_22</strain>
    </source>
</reference>
<accession>A0A1J4TUG8</accession>
<feature type="transmembrane region" description="Helical" evidence="1">
    <location>
        <begin position="81"/>
        <end position="97"/>
    </location>
</feature>
<keyword evidence="1" id="KW-1133">Transmembrane helix</keyword>
<evidence type="ECO:0000256" key="1">
    <source>
        <dbReference type="SAM" id="Phobius"/>
    </source>
</evidence>
<dbReference type="Proteomes" id="UP000183120">
    <property type="component" value="Unassembled WGS sequence"/>
</dbReference>
<proteinExistence type="predicted"/>
<sequence length="100" mass="12280">MRRKLRKENIIKLLFFSVLFGIYVYIIPPVYILSYLGFYVIFLFWIYSTVRIFISKTRSVFWALIIFVYLLFRQFEISNLINTLLLLGIFLTLELYFRKR</sequence>
<feature type="transmembrane region" description="Helical" evidence="1">
    <location>
        <begin position="9"/>
        <end position="26"/>
    </location>
</feature>
<dbReference type="AlphaFoldDB" id="A0A1J4TUG8"/>
<name>A0A1J4TUG8_9BACT</name>
<keyword evidence="1" id="KW-0472">Membrane</keyword>
<comment type="caution">
    <text evidence="2">The sequence shown here is derived from an EMBL/GenBank/DDBJ whole genome shotgun (WGS) entry which is preliminary data.</text>
</comment>
<evidence type="ECO:0000313" key="2">
    <source>
        <dbReference type="EMBL" id="OIO14857.1"/>
    </source>
</evidence>
<feature type="transmembrane region" description="Helical" evidence="1">
    <location>
        <begin position="32"/>
        <end position="54"/>
    </location>
</feature>
<protein>
    <submittedName>
        <fullName evidence="2">Uncharacterized protein</fullName>
    </submittedName>
</protein>
<gene>
    <name evidence="2" type="ORF">AUJ73_01600</name>
</gene>
<dbReference type="EMBL" id="MNUY01000024">
    <property type="protein sequence ID" value="OIO14857.1"/>
    <property type="molecule type" value="Genomic_DNA"/>
</dbReference>
<organism evidence="2 3">
    <name type="scientific">Candidatus Gottesmanbacteria bacterium CG1_02_37_22</name>
    <dbReference type="NCBI Taxonomy" id="1805209"/>
    <lineage>
        <taxon>Bacteria</taxon>
        <taxon>Candidatus Gottesmaniibacteriota</taxon>
    </lineage>
</organism>
<keyword evidence="1" id="KW-0812">Transmembrane</keyword>
<dbReference type="STRING" id="1805209.AUJ73_01600"/>